<keyword evidence="1" id="KW-0175">Coiled coil</keyword>
<gene>
    <name evidence="2" type="ORF">TIFTF001_030096</name>
</gene>
<dbReference type="Proteomes" id="UP001187192">
    <property type="component" value="Unassembled WGS sequence"/>
</dbReference>
<accession>A0AA88DT63</accession>
<protein>
    <submittedName>
        <fullName evidence="2">Uncharacterized protein</fullName>
    </submittedName>
</protein>
<evidence type="ECO:0000256" key="1">
    <source>
        <dbReference type="SAM" id="Coils"/>
    </source>
</evidence>
<reference evidence="2" key="1">
    <citation type="submission" date="2023-07" db="EMBL/GenBank/DDBJ databases">
        <title>draft genome sequence of fig (Ficus carica).</title>
        <authorList>
            <person name="Takahashi T."/>
            <person name="Nishimura K."/>
        </authorList>
    </citation>
    <scope>NUCLEOTIDE SEQUENCE</scope>
</reference>
<comment type="caution">
    <text evidence="2">The sequence shown here is derived from an EMBL/GenBank/DDBJ whole genome shotgun (WGS) entry which is preliminary data.</text>
</comment>
<dbReference type="EMBL" id="BTGU01000105">
    <property type="protein sequence ID" value="GMN61003.1"/>
    <property type="molecule type" value="Genomic_DNA"/>
</dbReference>
<dbReference type="AlphaFoldDB" id="A0AA88DT63"/>
<keyword evidence="3" id="KW-1185">Reference proteome</keyword>
<evidence type="ECO:0000313" key="3">
    <source>
        <dbReference type="Proteomes" id="UP001187192"/>
    </source>
</evidence>
<name>A0AA88DT63_FICCA</name>
<evidence type="ECO:0000313" key="2">
    <source>
        <dbReference type="EMBL" id="GMN61003.1"/>
    </source>
</evidence>
<feature type="coiled-coil region" evidence="1">
    <location>
        <begin position="111"/>
        <end position="138"/>
    </location>
</feature>
<sequence>MKFSVDDHPFIPPRELQRALAPLMPDMPVDFNYLLPSLSQLMMMMPEDEHSLVIGRSDHEMVYSAMADVGKAFIKLSDSYNYVKKTYVENYNLSKKLDSTSDDLETARFHLSEETKEVRKLKLQLKELKQAHATELEAKVAAAVEAFKSSAEYEKSLMDARDEGIEHCRYHIQSLRPQWDLSFLDHPPNPS</sequence>
<organism evidence="2 3">
    <name type="scientific">Ficus carica</name>
    <name type="common">Common fig</name>
    <dbReference type="NCBI Taxonomy" id="3494"/>
    <lineage>
        <taxon>Eukaryota</taxon>
        <taxon>Viridiplantae</taxon>
        <taxon>Streptophyta</taxon>
        <taxon>Embryophyta</taxon>
        <taxon>Tracheophyta</taxon>
        <taxon>Spermatophyta</taxon>
        <taxon>Magnoliopsida</taxon>
        <taxon>eudicotyledons</taxon>
        <taxon>Gunneridae</taxon>
        <taxon>Pentapetalae</taxon>
        <taxon>rosids</taxon>
        <taxon>fabids</taxon>
        <taxon>Rosales</taxon>
        <taxon>Moraceae</taxon>
        <taxon>Ficeae</taxon>
        <taxon>Ficus</taxon>
    </lineage>
</organism>
<proteinExistence type="predicted"/>